<dbReference type="AlphaFoldDB" id="A0A366HKW6"/>
<reference evidence="11 12" key="1">
    <citation type="submission" date="2018-06" db="EMBL/GenBank/DDBJ databases">
        <title>Genomic Encyclopedia of Type Strains, Phase IV (KMG-IV): sequencing the most valuable type-strain genomes for metagenomic binning, comparative biology and taxonomic classification.</title>
        <authorList>
            <person name="Goeker M."/>
        </authorList>
    </citation>
    <scope>NUCLEOTIDE SEQUENCE [LARGE SCALE GENOMIC DNA]</scope>
    <source>
        <strain evidence="11 12">DSM 25520</strain>
    </source>
</reference>
<evidence type="ECO:0000256" key="9">
    <source>
        <dbReference type="ARBA" id="ARBA00031501"/>
    </source>
</evidence>
<evidence type="ECO:0000313" key="11">
    <source>
        <dbReference type="EMBL" id="RBP43197.1"/>
    </source>
</evidence>
<organism evidence="11 12">
    <name type="scientific">Eoetvoesiella caeni</name>
    <dbReference type="NCBI Taxonomy" id="645616"/>
    <lineage>
        <taxon>Bacteria</taxon>
        <taxon>Pseudomonadati</taxon>
        <taxon>Pseudomonadota</taxon>
        <taxon>Betaproteobacteria</taxon>
        <taxon>Burkholderiales</taxon>
        <taxon>Alcaligenaceae</taxon>
        <taxon>Eoetvoesiella</taxon>
    </lineage>
</organism>
<keyword evidence="5 10" id="KW-0328">Glycosyltransferase</keyword>
<evidence type="ECO:0000256" key="4">
    <source>
        <dbReference type="ARBA" id="ARBA00020295"/>
    </source>
</evidence>
<gene>
    <name evidence="11" type="ORF">DFR37_101325</name>
</gene>
<dbReference type="EC" id="2.4.1.25" evidence="3 10"/>
<evidence type="ECO:0000256" key="6">
    <source>
        <dbReference type="ARBA" id="ARBA00022679"/>
    </source>
</evidence>
<dbReference type="PANTHER" id="PTHR32438">
    <property type="entry name" value="4-ALPHA-GLUCANOTRANSFERASE DPE1, CHLOROPLASTIC/AMYLOPLASTIC"/>
    <property type="match status" value="1"/>
</dbReference>
<dbReference type="Pfam" id="PF02446">
    <property type="entry name" value="Glyco_hydro_77"/>
    <property type="match status" value="1"/>
</dbReference>
<dbReference type="Proteomes" id="UP000253628">
    <property type="component" value="Unassembled WGS sequence"/>
</dbReference>
<dbReference type="PANTHER" id="PTHR32438:SF5">
    <property type="entry name" value="4-ALPHA-GLUCANOTRANSFERASE DPE1, CHLOROPLASTIC_AMYLOPLASTIC"/>
    <property type="match status" value="1"/>
</dbReference>
<evidence type="ECO:0000256" key="2">
    <source>
        <dbReference type="ARBA" id="ARBA00005684"/>
    </source>
</evidence>
<dbReference type="EMBL" id="QNRQ01000001">
    <property type="protein sequence ID" value="RBP43197.1"/>
    <property type="molecule type" value="Genomic_DNA"/>
</dbReference>
<sequence length="708" mass="76234">MIDPGLSRLAAHSGLIQSWKDVHGQVRQVRPAVLQALLEALGLPCGSAAQIRESQARIDQAAGADCAMVFADAGSSPAFNYRGGMSYRVALEGGGYEAGSAELAEPGRVRIAAVSEPGYHMLEIGARRIPLVVAPLRCPSIAELAGRPHPRLWGVAVQLYGLRRSRQNPAGDDDGAGLTEAGDYAALAEFARAAAHCGADAVAISPIHAMFSADPARYSPYAPSSRIFLNANFADPGMVLGAEAMKAARAGAASHKPGPSEQLIDWPEVLRYRMEVFSQVFRWFESKSPAQLLRAFEDFRARGGQMLENHGCYEALHAYFAPILGASCGWQEWPSALRDPQSAAVRQFAAEHAADVRFHVFLQWLADEGIRLAQQSAVQEGMALGTIVDLAIGTDARGSHVWSRQDDFLDDVSIGAPPDLHQPKGQDWGLAAFSPRALAGSGYEPFKEILRAALSHAGGIRVDHILGLARMWLIPRGASAADGCYVSYPLDNMLRILALEATRHRAVVIGENLGTVPAGFNEHIYNKNVLGTSVLWFEHTAAEPGGAVAFPSSRSWPPQAVATTTTHDLPTVAGWWCARDLQWRRQLGQISQEESTALESARRQEKNALCQALNRAGEGDLHPCDSSLHSIRRAILSFVASAPAPLVLIPIEDLLGEAEQANLPGAPRGGTMAHPDWRRRQPRAAAVILDSGDVRECVSAVERGRRTP</sequence>
<comment type="similarity">
    <text evidence="2 10">Belongs to the disproportionating enzyme family.</text>
</comment>
<evidence type="ECO:0000256" key="8">
    <source>
        <dbReference type="ARBA" id="ARBA00031423"/>
    </source>
</evidence>
<evidence type="ECO:0000313" key="12">
    <source>
        <dbReference type="Proteomes" id="UP000253628"/>
    </source>
</evidence>
<evidence type="ECO:0000256" key="5">
    <source>
        <dbReference type="ARBA" id="ARBA00022676"/>
    </source>
</evidence>
<name>A0A366HKW6_9BURK</name>
<dbReference type="SUPFAM" id="SSF51445">
    <property type="entry name" value="(Trans)glycosidases"/>
    <property type="match status" value="1"/>
</dbReference>
<dbReference type="NCBIfam" id="TIGR00217">
    <property type="entry name" value="malQ"/>
    <property type="match status" value="1"/>
</dbReference>
<evidence type="ECO:0000256" key="7">
    <source>
        <dbReference type="ARBA" id="ARBA00023277"/>
    </source>
</evidence>
<dbReference type="GO" id="GO:0004134">
    <property type="term" value="F:4-alpha-glucanotransferase activity"/>
    <property type="evidence" value="ECO:0007669"/>
    <property type="project" value="UniProtKB-EC"/>
</dbReference>
<comment type="catalytic activity">
    <reaction evidence="1 10">
        <text>Transfers a segment of a (1-&gt;4)-alpha-D-glucan to a new position in an acceptor, which may be glucose or a (1-&gt;4)-alpha-D-glucan.</text>
        <dbReference type="EC" id="2.4.1.25"/>
    </reaction>
</comment>
<dbReference type="InterPro" id="IPR017853">
    <property type="entry name" value="GH"/>
</dbReference>
<keyword evidence="6 10" id="KW-0808">Transferase</keyword>
<dbReference type="GO" id="GO:0005975">
    <property type="term" value="P:carbohydrate metabolic process"/>
    <property type="evidence" value="ECO:0007669"/>
    <property type="project" value="InterPro"/>
</dbReference>
<evidence type="ECO:0000256" key="1">
    <source>
        <dbReference type="ARBA" id="ARBA00000439"/>
    </source>
</evidence>
<dbReference type="Gene3D" id="3.20.20.80">
    <property type="entry name" value="Glycosidases"/>
    <property type="match status" value="1"/>
</dbReference>
<dbReference type="InterPro" id="IPR003385">
    <property type="entry name" value="Glyco_hydro_77"/>
</dbReference>
<proteinExistence type="inferred from homology"/>
<evidence type="ECO:0000256" key="3">
    <source>
        <dbReference type="ARBA" id="ARBA00012560"/>
    </source>
</evidence>
<keyword evidence="7 10" id="KW-0119">Carbohydrate metabolism</keyword>
<evidence type="ECO:0000256" key="10">
    <source>
        <dbReference type="RuleBase" id="RU361207"/>
    </source>
</evidence>
<protein>
    <recommendedName>
        <fullName evidence="4 10">4-alpha-glucanotransferase</fullName>
        <ecNumber evidence="3 10">2.4.1.25</ecNumber>
    </recommendedName>
    <alternativeName>
        <fullName evidence="8 10">Amylomaltase</fullName>
    </alternativeName>
    <alternativeName>
        <fullName evidence="9 10">Disproportionating enzyme</fullName>
    </alternativeName>
</protein>
<keyword evidence="12" id="KW-1185">Reference proteome</keyword>
<comment type="caution">
    <text evidence="11">The sequence shown here is derived from an EMBL/GenBank/DDBJ whole genome shotgun (WGS) entry which is preliminary data.</text>
</comment>
<accession>A0A366HKW6</accession>